<dbReference type="Proteomes" id="UP001362999">
    <property type="component" value="Unassembled WGS sequence"/>
</dbReference>
<proteinExistence type="predicted"/>
<protein>
    <recommendedName>
        <fullName evidence="3">Gag protein</fullName>
    </recommendedName>
</protein>
<evidence type="ECO:0000313" key="2">
    <source>
        <dbReference type="Proteomes" id="UP001362999"/>
    </source>
</evidence>
<dbReference type="EMBL" id="JAWWNJ010000077">
    <property type="protein sequence ID" value="KAK7006043.1"/>
    <property type="molecule type" value="Genomic_DNA"/>
</dbReference>
<evidence type="ECO:0000313" key="1">
    <source>
        <dbReference type="EMBL" id="KAK7006043.1"/>
    </source>
</evidence>
<accession>A0AAW0AA90</accession>
<dbReference type="AlphaFoldDB" id="A0AAW0AA90"/>
<comment type="caution">
    <text evidence="1">The sequence shown here is derived from an EMBL/GenBank/DDBJ whole genome shotgun (WGS) entry which is preliminary data.</text>
</comment>
<keyword evidence="2" id="KW-1185">Reference proteome</keyword>
<name>A0AAW0AA90_9AGAR</name>
<evidence type="ECO:0008006" key="3">
    <source>
        <dbReference type="Google" id="ProtNLM"/>
    </source>
</evidence>
<organism evidence="1 2">
    <name type="scientific">Favolaschia claudopus</name>
    <dbReference type="NCBI Taxonomy" id="2862362"/>
    <lineage>
        <taxon>Eukaryota</taxon>
        <taxon>Fungi</taxon>
        <taxon>Dikarya</taxon>
        <taxon>Basidiomycota</taxon>
        <taxon>Agaricomycotina</taxon>
        <taxon>Agaricomycetes</taxon>
        <taxon>Agaricomycetidae</taxon>
        <taxon>Agaricales</taxon>
        <taxon>Marasmiineae</taxon>
        <taxon>Mycenaceae</taxon>
        <taxon>Favolaschia</taxon>
    </lineage>
</organism>
<gene>
    <name evidence="1" type="ORF">R3P38DRAFT_1727984</name>
</gene>
<reference evidence="1 2" key="1">
    <citation type="journal article" date="2024" name="J Genomics">
        <title>Draft genome sequencing and assembly of Favolaschia claudopus CIRM-BRFM 2984 isolated from oak limbs.</title>
        <authorList>
            <person name="Navarro D."/>
            <person name="Drula E."/>
            <person name="Chaduli D."/>
            <person name="Cazenave R."/>
            <person name="Ahrendt S."/>
            <person name="Wang J."/>
            <person name="Lipzen A."/>
            <person name="Daum C."/>
            <person name="Barry K."/>
            <person name="Grigoriev I.V."/>
            <person name="Favel A."/>
            <person name="Rosso M.N."/>
            <person name="Martin F."/>
        </authorList>
    </citation>
    <scope>NUCLEOTIDE SEQUENCE [LARGE SCALE GENOMIC DNA]</scope>
    <source>
        <strain evidence="1 2">CIRM-BRFM 2984</strain>
    </source>
</reference>
<sequence>MEAVPMFSGDPASAQATKITPSTFLKKFRSHMMDLIGNATMTAAEKDAMKLAAFSDYLEEDSPAEKWFDALQAGNGAVTTWAALEAAFKARFPAPQKAVRDAQEWERELLGMKLTLGELDTVVKVGGANVYAHINYAARLLEVAHLAGIAATASGVWQSRDALPDVLREKIPATQASWITYTDAIKAIDRVYLRESVAKARKAQEIERTVADLKRGPTPMTPVSKMASQMARTAIATPRAAPVAAPVAGAQGGVFGGGGGRGNLFTPPKTLRPEEREHLQKIIDTMQGAPPDDAAGRAVYARRVAGWERMHGDKGRAVRYEHTGYPLSPGTLPPLSGECFGCGKRAIPWHGGKDCPGPRIPHQESTFRAVCAKYLRNNTTPVNAVLEDEDPLAWMDDEYEYGEEDFVAGPSE</sequence>